<dbReference type="InterPro" id="IPR023393">
    <property type="entry name" value="START-like_dom_sf"/>
</dbReference>
<dbReference type="RefSeq" id="WP_163387053.1">
    <property type="nucleotide sequence ID" value="NZ_JAUFQS010000008.1"/>
</dbReference>
<dbReference type="Gene3D" id="3.30.530.20">
    <property type="match status" value="1"/>
</dbReference>
<dbReference type="InterPro" id="IPR019587">
    <property type="entry name" value="Polyketide_cyclase/dehydratase"/>
</dbReference>
<keyword evidence="2" id="KW-1185">Reference proteome</keyword>
<accession>A0ABT8C5T4</accession>
<dbReference type="Pfam" id="PF10604">
    <property type="entry name" value="Polyketide_cyc2"/>
    <property type="match status" value="1"/>
</dbReference>
<dbReference type="SUPFAM" id="SSF55961">
    <property type="entry name" value="Bet v1-like"/>
    <property type="match status" value="1"/>
</dbReference>
<dbReference type="EMBL" id="JAUFQS010000008">
    <property type="protein sequence ID" value="MDN3688150.1"/>
    <property type="molecule type" value="Genomic_DNA"/>
</dbReference>
<organism evidence="1 2">
    <name type="scientific">Cyclobacterium jeungdonense</name>
    <dbReference type="NCBI Taxonomy" id="708087"/>
    <lineage>
        <taxon>Bacteria</taxon>
        <taxon>Pseudomonadati</taxon>
        <taxon>Bacteroidota</taxon>
        <taxon>Cytophagia</taxon>
        <taxon>Cytophagales</taxon>
        <taxon>Cyclobacteriaceae</taxon>
        <taxon>Cyclobacterium</taxon>
    </lineage>
</organism>
<name>A0ABT8C5T4_9BACT</name>
<comment type="caution">
    <text evidence="1">The sequence shown here is derived from an EMBL/GenBank/DDBJ whole genome shotgun (WGS) entry which is preliminary data.</text>
</comment>
<evidence type="ECO:0000313" key="1">
    <source>
        <dbReference type="EMBL" id="MDN3688150.1"/>
    </source>
</evidence>
<dbReference type="CDD" id="cd07818">
    <property type="entry name" value="SRPBCC_1"/>
    <property type="match status" value="1"/>
</dbReference>
<protein>
    <submittedName>
        <fullName evidence="1">SRPBCC family protein</fullName>
    </submittedName>
</protein>
<evidence type="ECO:0000313" key="2">
    <source>
        <dbReference type="Proteomes" id="UP001236663"/>
    </source>
</evidence>
<sequence>MKIVKIILIVMLAVIAIPLVLALFVPKEYSVEREVVINKPRQEVYDYIKYLNHQDNFSTWSQMDPDMKKTYSGTDGQVGFVSAWESDNPDVGVGEQEIIDMEEGHRIDYALRFKEPFEASDKAYFQLESVKPDQTKVIWGFEGYMAYPMNSMLLVMDMEGLIGNDFSEGLDRLKAILE</sequence>
<proteinExistence type="predicted"/>
<reference evidence="2" key="1">
    <citation type="journal article" date="2019" name="Int. J. Syst. Evol. Microbiol.">
        <title>The Global Catalogue of Microorganisms (GCM) 10K type strain sequencing project: providing services to taxonomists for standard genome sequencing and annotation.</title>
        <authorList>
            <consortium name="The Broad Institute Genomics Platform"/>
            <consortium name="The Broad Institute Genome Sequencing Center for Infectious Disease"/>
            <person name="Wu L."/>
            <person name="Ma J."/>
        </authorList>
    </citation>
    <scope>NUCLEOTIDE SEQUENCE [LARGE SCALE GENOMIC DNA]</scope>
    <source>
        <strain evidence="2">CECT 7706</strain>
    </source>
</reference>
<gene>
    <name evidence="1" type="ORF">QWZ15_09940</name>
</gene>
<dbReference type="Proteomes" id="UP001236663">
    <property type="component" value="Unassembled WGS sequence"/>
</dbReference>